<dbReference type="RefSeq" id="WP_114033127.1">
    <property type="nucleotide sequence ID" value="NZ_QOIL01000027.1"/>
</dbReference>
<name>A0A367EX92_9ACTN</name>
<keyword evidence="1" id="KW-0805">Transcription regulation</keyword>
<dbReference type="Gene3D" id="1.10.357.10">
    <property type="entry name" value="Tetracycline Repressor, domain 2"/>
    <property type="match status" value="1"/>
</dbReference>
<dbReference type="Pfam" id="PF17932">
    <property type="entry name" value="TetR_C_24"/>
    <property type="match status" value="1"/>
</dbReference>
<evidence type="ECO:0000313" key="8">
    <source>
        <dbReference type="Proteomes" id="UP000253094"/>
    </source>
</evidence>
<gene>
    <name evidence="7" type="ORF">DQ384_34745</name>
</gene>
<evidence type="ECO:0000256" key="1">
    <source>
        <dbReference type="ARBA" id="ARBA00023015"/>
    </source>
</evidence>
<dbReference type="InterPro" id="IPR041490">
    <property type="entry name" value="KstR2_TetR_C"/>
</dbReference>
<feature type="compositionally biased region" description="Low complexity" evidence="5">
    <location>
        <begin position="207"/>
        <end position="230"/>
    </location>
</feature>
<dbReference type="SUPFAM" id="SSF46689">
    <property type="entry name" value="Homeodomain-like"/>
    <property type="match status" value="1"/>
</dbReference>
<keyword evidence="8" id="KW-1185">Reference proteome</keyword>
<feature type="domain" description="HTH tetR-type" evidence="6">
    <location>
        <begin position="16"/>
        <end position="76"/>
    </location>
</feature>
<protein>
    <submittedName>
        <fullName evidence="7">TetR/AcrR family transcriptional regulator</fullName>
    </submittedName>
</protein>
<feature type="DNA-binding region" description="H-T-H motif" evidence="4">
    <location>
        <begin position="39"/>
        <end position="58"/>
    </location>
</feature>
<keyword evidence="3" id="KW-0804">Transcription</keyword>
<evidence type="ECO:0000256" key="5">
    <source>
        <dbReference type="SAM" id="MobiDB-lite"/>
    </source>
</evidence>
<dbReference type="GO" id="GO:0003700">
    <property type="term" value="F:DNA-binding transcription factor activity"/>
    <property type="evidence" value="ECO:0007669"/>
    <property type="project" value="TreeGrafter"/>
</dbReference>
<proteinExistence type="predicted"/>
<dbReference type="InterPro" id="IPR036271">
    <property type="entry name" value="Tet_transcr_reg_TetR-rel_C_sf"/>
</dbReference>
<keyword evidence="2 4" id="KW-0238">DNA-binding</keyword>
<feature type="region of interest" description="Disordered" evidence="5">
    <location>
        <begin position="202"/>
        <end position="230"/>
    </location>
</feature>
<dbReference type="InterPro" id="IPR001647">
    <property type="entry name" value="HTH_TetR"/>
</dbReference>
<dbReference type="InterPro" id="IPR009057">
    <property type="entry name" value="Homeodomain-like_sf"/>
</dbReference>
<evidence type="ECO:0000313" key="7">
    <source>
        <dbReference type="EMBL" id="RCG22766.1"/>
    </source>
</evidence>
<dbReference type="Proteomes" id="UP000253094">
    <property type="component" value="Unassembled WGS sequence"/>
</dbReference>
<dbReference type="PANTHER" id="PTHR30055">
    <property type="entry name" value="HTH-TYPE TRANSCRIPTIONAL REGULATOR RUTR"/>
    <property type="match status" value="1"/>
</dbReference>
<evidence type="ECO:0000259" key="6">
    <source>
        <dbReference type="PROSITE" id="PS50977"/>
    </source>
</evidence>
<dbReference type="PROSITE" id="PS50977">
    <property type="entry name" value="HTH_TETR_2"/>
    <property type="match status" value="1"/>
</dbReference>
<dbReference type="OrthoDB" id="3190535at2"/>
<reference evidence="7 8" key="1">
    <citation type="submission" date="2018-06" db="EMBL/GenBank/DDBJ databases">
        <title>Sphaerisporangium craniellae sp. nov., isolated from a marine sponge in the South China Sea.</title>
        <authorList>
            <person name="Li L."/>
        </authorList>
    </citation>
    <scope>NUCLEOTIDE SEQUENCE [LARGE SCALE GENOMIC DNA]</scope>
    <source>
        <strain evidence="7 8">CCTCC AA 208026</strain>
    </source>
</reference>
<dbReference type="PANTHER" id="PTHR30055:SF234">
    <property type="entry name" value="HTH-TYPE TRANSCRIPTIONAL REGULATOR BETI"/>
    <property type="match status" value="1"/>
</dbReference>
<organism evidence="7 8">
    <name type="scientific">Sphaerisporangium album</name>
    <dbReference type="NCBI Taxonomy" id="509200"/>
    <lineage>
        <taxon>Bacteria</taxon>
        <taxon>Bacillati</taxon>
        <taxon>Actinomycetota</taxon>
        <taxon>Actinomycetes</taxon>
        <taxon>Streptosporangiales</taxon>
        <taxon>Streptosporangiaceae</taxon>
        <taxon>Sphaerisporangium</taxon>
    </lineage>
</organism>
<dbReference type="GO" id="GO:0000976">
    <property type="term" value="F:transcription cis-regulatory region binding"/>
    <property type="evidence" value="ECO:0007669"/>
    <property type="project" value="TreeGrafter"/>
</dbReference>
<dbReference type="Gene3D" id="1.10.10.60">
    <property type="entry name" value="Homeodomain-like"/>
    <property type="match status" value="1"/>
</dbReference>
<evidence type="ECO:0000256" key="2">
    <source>
        <dbReference type="ARBA" id="ARBA00023125"/>
    </source>
</evidence>
<dbReference type="AlphaFoldDB" id="A0A367EX92"/>
<sequence>MATARVTPPARRGRPGYDLESLLAVAVKVFNERGYEATSMEDLARRLGITKSAIYHHVSGKDELLRLAVDRALDGLSEVADETAAVEGRAIDRLEHLVRRSVHVLVDRLPFVTLLLRVRGNTKVERQALARRREFDHLAGELVRQAEAEGDVRPDVDPAVVSRLLFGLVNSVAEWYRPRGGMGAEALAEAVCKIAFDGLRRGPSHDAPAAGPSAPESPASPTPSATSSTE</sequence>
<dbReference type="PRINTS" id="PR00455">
    <property type="entry name" value="HTHTETR"/>
</dbReference>
<dbReference type="EMBL" id="QOIL01000027">
    <property type="protein sequence ID" value="RCG22766.1"/>
    <property type="molecule type" value="Genomic_DNA"/>
</dbReference>
<evidence type="ECO:0000256" key="3">
    <source>
        <dbReference type="ARBA" id="ARBA00023163"/>
    </source>
</evidence>
<comment type="caution">
    <text evidence="7">The sequence shown here is derived from an EMBL/GenBank/DDBJ whole genome shotgun (WGS) entry which is preliminary data.</text>
</comment>
<dbReference type="CDD" id="cd00093">
    <property type="entry name" value="HTH_XRE"/>
    <property type="match status" value="1"/>
</dbReference>
<dbReference type="Pfam" id="PF00440">
    <property type="entry name" value="TetR_N"/>
    <property type="match status" value="1"/>
</dbReference>
<dbReference type="InterPro" id="IPR050109">
    <property type="entry name" value="HTH-type_TetR-like_transc_reg"/>
</dbReference>
<evidence type="ECO:0000256" key="4">
    <source>
        <dbReference type="PROSITE-ProRule" id="PRU00335"/>
    </source>
</evidence>
<dbReference type="SUPFAM" id="SSF48498">
    <property type="entry name" value="Tetracyclin repressor-like, C-terminal domain"/>
    <property type="match status" value="1"/>
</dbReference>
<accession>A0A367EX92</accession>
<dbReference type="InterPro" id="IPR001387">
    <property type="entry name" value="Cro/C1-type_HTH"/>
</dbReference>